<sequence length="269" mass="30989">MARFIYQPYHLEFLRKAYRKFSVAETARLFNEKFGLDKSPGQIHSTLKNHNITCGRAQGELTKGCLRSFTPPQREWIKKAYKSHSLQSLHLAFNKEFNEDKSLSSLRSFIRNQRIHSGRDGRFSKGHAPANKGVKGWKAGGRAQETQFPKGHKPFNHQPVGTEIVDTDGYHKRKVAEPNKWEFIHKLTWIEHNGPIPAQHIVRFFDGNRNNCLDPDNLVLVDRGAHAILNRWNRPLAEIVDPSLKQVVINTARLQSLIKKRSDKQKENS</sequence>
<feature type="region of interest" description="Disordered" evidence="1">
    <location>
        <begin position="118"/>
        <end position="137"/>
    </location>
</feature>
<dbReference type="AlphaFoldDB" id="A0A8I1KK64"/>
<evidence type="ECO:0000313" key="4">
    <source>
        <dbReference type="EMBL" id="MBJ7316819.1"/>
    </source>
</evidence>
<dbReference type="EMBL" id="JAEMOS010000002">
    <property type="protein sequence ID" value="MBJ7265507.1"/>
    <property type="molecule type" value="Genomic_DNA"/>
</dbReference>
<keyword evidence="6" id="KW-1185">Reference proteome</keyword>
<dbReference type="RefSeq" id="WP_199493342.1">
    <property type="nucleotide sequence ID" value="NZ_JAEMOP010000009.1"/>
</dbReference>
<keyword evidence="4" id="KW-0255">Endonuclease</keyword>
<evidence type="ECO:0000259" key="2">
    <source>
        <dbReference type="Pfam" id="PF13392"/>
    </source>
</evidence>
<accession>A0A8I1KK64</accession>
<evidence type="ECO:0000256" key="1">
    <source>
        <dbReference type="SAM" id="MobiDB-lite"/>
    </source>
</evidence>
<keyword evidence="4" id="KW-0540">Nuclease</keyword>
<name>A0A8I1KK64_9GAMM</name>
<comment type="caution">
    <text evidence="4">The sequence shown here is derived from an EMBL/GenBank/DDBJ whole genome shotgun (WGS) entry which is preliminary data.</text>
</comment>
<dbReference type="Proteomes" id="UP000655994">
    <property type="component" value="Unassembled WGS sequence"/>
</dbReference>
<dbReference type="EMBL" id="JAEMOP010000009">
    <property type="protein sequence ID" value="MBJ7316819.1"/>
    <property type="molecule type" value="Genomic_DNA"/>
</dbReference>
<dbReference type="Proteomes" id="UP000621390">
    <property type="component" value="Unassembled WGS sequence"/>
</dbReference>
<proteinExistence type="predicted"/>
<feature type="domain" description="HNH nuclease" evidence="2">
    <location>
        <begin position="183"/>
        <end position="223"/>
    </location>
</feature>
<evidence type="ECO:0000313" key="3">
    <source>
        <dbReference type="EMBL" id="MBJ7265507.1"/>
    </source>
</evidence>
<dbReference type="SUPFAM" id="SSF54060">
    <property type="entry name" value="His-Me finger endonucleases"/>
    <property type="match status" value="1"/>
</dbReference>
<reference evidence="4 6" key="1">
    <citation type="submission" date="2020-09" db="EMBL/GenBank/DDBJ databases">
        <title>Draft Genomes of Bacterial Isolates from North Pond Shallow Sediments.</title>
        <authorList>
            <person name="Kiel Reese B."/>
            <person name="Mullis M."/>
            <person name="Weisend R.E."/>
        </authorList>
    </citation>
    <scope>NUCLEOTIDE SEQUENCE</scope>
    <source>
        <strain evidence="4">KJE-2</strain>
        <strain evidence="3 6">KJE-3</strain>
    </source>
</reference>
<protein>
    <submittedName>
        <fullName evidence="4">HNH endonuclease</fullName>
    </submittedName>
</protein>
<dbReference type="GO" id="GO:0004519">
    <property type="term" value="F:endonuclease activity"/>
    <property type="evidence" value="ECO:0007669"/>
    <property type="project" value="UniProtKB-KW"/>
</dbReference>
<organism evidence="4 5">
    <name type="scientific">Idiomarina abyssalis</name>
    <dbReference type="NCBI Taxonomy" id="86102"/>
    <lineage>
        <taxon>Bacteria</taxon>
        <taxon>Pseudomonadati</taxon>
        <taxon>Pseudomonadota</taxon>
        <taxon>Gammaproteobacteria</taxon>
        <taxon>Alteromonadales</taxon>
        <taxon>Idiomarinaceae</taxon>
        <taxon>Idiomarina</taxon>
    </lineage>
</organism>
<evidence type="ECO:0000313" key="6">
    <source>
        <dbReference type="Proteomes" id="UP000655994"/>
    </source>
</evidence>
<dbReference type="InterPro" id="IPR044925">
    <property type="entry name" value="His-Me_finger_sf"/>
</dbReference>
<dbReference type="Gene3D" id="3.90.75.20">
    <property type="match status" value="1"/>
</dbReference>
<dbReference type="InterPro" id="IPR003615">
    <property type="entry name" value="HNH_nuc"/>
</dbReference>
<evidence type="ECO:0000313" key="5">
    <source>
        <dbReference type="Proteomes" id="UP000621390"/>
    </source>
</evidence>
<keyword evidence="4" id="KW-0378">Hydrolase</keyword>
<dbReference type="Pfam" id="PF13392">
    <property type="entry name" value="HNH_3"/>
    <property type="match status" value="1"/>
</dbReference>
<gene>
    <name evidence="3" type="ORF">JHC10_00980</name>
    <name evidence="4" type="ORF">JHC11_12560</name>
</gene>